<dbReference type="GO" id="GO:0043171">
    <property type="term" value="P:peptide catabolic process"/>
    <property type="evidence" value="ECO:0007669"/>
    <property type="project" value="TreeGrafter"/>
</dbReference>
<dbReference type="FunFam" id="2.60.40.1910:FF:000008">
    <property type="entry name" value="Aminopeptidase"/>
    <property type="match status" value="1"/>
</dbReference>
<dbReference type="SUPFAM" id="SSF55486">
    <property type="entry name" value="Metalloproteases ('zincins'), catalytic domain"/>
    <property type="match status" value="1"/>
</dbReference>
<evidence type="ECO:0000256" key="7">
    <source>
        <dbReference type="ARBA" id="ARBA00022475"/>
    </source>
</evidence>
<name>A0A6V7GVB1_9HYME</name>
<sequence>MLQKSLKPEAFKIAVSTYLENNKFSTAKPDDLWQAFTTDITNDQQRGPKNVSQFMFGWTNTRGYPVVFADKSDDGTITLSQVRLTIKRFSLNVQKSFSTYEDTKDFWIPITMTTATEQNFLSTAVKTWLQGDYEKISIESPDKWFILNIQQSGYYRVNYDTKSWKLLIEALNSNHTVIHVTNRAQIIDDLLNLARAGWVDYEVVLQGATYLLEEHDYVPWKAFFNGMSFLLQRYQGQNGEDLLKKYILLLATNVYVKLGFDDVKEESHLNKLNRELILSWMCKLSHTHCVETSVRKFAEWHEGKIYSIPPDTKAAIYCTTIRNGDPNDWYFLWDQYQKTNFASEKKIILDALGCSKDKKILYNYLSSSSHSYIDKALKSDYTGDIRKQDFNAVLASIYNSGEYGVNTMLDFVVNYHERLRE</sequence>
<proteinExistence type="inferred from homology"/>
<comment type="caution">
    <text evidence="20">The sequence shown here is derived from an EMBL/GenBank/DDBJ whole genome shotgun (WGS) entry which is preliminary data.</text>
</comment>
<dbReference type="GO" id="GO:0005886">
    <property type="term" value="C:plasma membrane"/>
    <property type="evidence" value="ECO:0007669"/>
    <property type="project" value="UniProtKB-SubCell"/>
</dbReference>
<comment type="cofactor">
    <cofactor evidence="2">
        <name>Zn(2+)</name>
        <dbReference type="ChEBI" id="CHEBI:29105"/>
    </cofactor>
</comment>
<dbReference type="Pfam" id="PF11838">
    <property type="entry name" value="ERAP1_C"/>
    <property type="match status" value="1"/>
</dbReference>
<comment type="subcellular location">
    <subcellularLocation>
        <location evidence="3">Cell membrane</location>
        <topology evidence="3">Lipid-anchor</topology>
        <topology evidence="3">GPI-anchor</topology>
    </subcellularLocation>
</comment>
<evidence type="ECO:0000256" key="4">
    <source>
        <dbReference type="ARBA" id="ARBA00010136"/>
    </source>
</evidence>
<keyword evidence="16" id="KW-1015">Disulfide bond</keyword>
<dbReference type="GO" id="GO:0098552">
    <property type="term" value="C:side of membrane"/>
    <property type="evidence" value="ECO:0007669"/>
    <property type="project" value="UniProtKB-KW"/>
</dbReference>
<keyword evidence="15" id="KW-0472">Membrane</keyword>
<evidence type="ECO:0000259" key="19">
    <source>
        <dbReference type="Pfam" id="PF11838"/>
    </source>
</evidence>
<dbReference type="AlphaFoldDB" id="A0A6V7GVB1"/>
<dbReference type="FunFam" id="1.25.50.20:FF:000001">
    <property type="entry name" value="Aminopeptidase"/>
    <property type="match status" value="1"/>
</dbReference>
<dbReference type="EMBL" id="CAJDYZ010002682">
    <property type="protein sequence ID" value="CAD1469611.1"/>
    <property type="molecule type" value="Genomic_DNA"/>
</dbReference>
<keyword evidence="14" id="KW-0482">Metalloprotease</keyword>
<dbReference type="GO" id="GO:0016285">
    <property type="term" value="F:alanyl aminopeptidase activity"/>
    <property type="evidence" value="ECO:0007669"/>
    <property type="project" value="UniProtKB-EC"/>
</dbReference>
<dbReference type="Gene3D" id="1.10.390.10">
    <property type="entry name" value="Neutral Protease Domain 2"/>
    <property type="match status" value="1"/>
</dbReference>
<keyword evidence="10" id="KW-0479">Metal-binding</keyword>
<keyword evidence="7" id="KW-1003">Cell membrane</keyword>
<keyword evidence="21" id="KW-1185">Reference proteome</keyword>
<dbReference type="InterPro" id="IPR027268">
    <property type="entry name" value="Peptidase_M4/M1_CTD_sf"/>
</dbReference>
<keyword evidence="17" id="KW-0325">Glycoprotein</keyword>
<dbReference type="EC" id="3.4.11.2" evidence="5"/>
<accession>A0A6V7GVB1</accession>
<evidence type="ECO:0000256" key="17">
    <source>
        <dbReference type="ARBA" id="ARBA00023180"/>
    </source>
</evidence>
<organism evidence="20 21">
    <name type="scientific">Heterotrigona itama</name>
    <dbReference type="NCBI Taxonomy" id="395501"/>
    <lineage>
        <taxon>Eukaryota</taxon>
        <taxon>Metazoa</taxon>
        <taxon>Ecdysozoa</taxon>
        <taxon>Arthropoda</taxon>
        <taxon>Hexapoda</taxon>
        <taxon>Insecta</taxon>
        <taxon>Pterygota</taxon>
        <taxon>Neoptera</taxon>
        <taxon>Endopterygota</taxon>
        <taxon>Hymenoptera</taxon>
        <taxon>Apocrita</taxon>
        <taxon>Aculeata</taxon>
        <taxon>Apoidea</taxon>
        <taxon>Anthophila</taxon>
        <taxon>Apidae</taxon>
        <taxon>Heterotrigona</taxon>
    </lineage>
</organism>
<dbReference type="PANTHER" id="PTHR11533:SF294">
    <property type="entry name" value="THYROTROPIN-RELEASING HORMONE-DEGRADING ECTOENZYME"/>
    <property type="match status" value="1"/>
</dbReference>
<keyword evidence="13" id="KW-0862">Zinc</keyword>
<evidence type="ECO:0000256" key="16">
    <source>
        <dbReference type="ARBA" id="ARBA00023157"/>
    </source>
</evidence>
<keyword evidence="18" id="KW-0449">Lipoprotein</keyword>
<evidence type="ECO:0000313" key="21">
    <source>
        <dbReference type="Proteomes" id="UP000752696"/>
    </source>
</evidence>
<gene>
    <name evidence="20" type="ORF">MHI_LOCUS139021</name>
</gene>
<evidence type="ECO:0000256" key="13">
    <source>
        <dbReference type="ARBA" id="ARBA00022833"/>
    </source>
</evidence>
<evidence type="ECO:0000256" key="14">
    <source>
        <dbReference type="ARBA" id="ARBA00023049"/>
    </source>
</evidence>
<comment type="catalytic activity">
    <reaction evidence="1">
        <text>Release of an N-terminal amino acid, Xaa-|-Yaa- from a peptide, amide or arylamide. Xaa is preferably Ala, but may be most amino acids including Pro (slow action). When a terminal hydrophobic residue is followed by a prolyl residue, the two may be released as an intact Xaa-Pro dipeptide.</text>
        <dbReference type="EC" id="3.4.11.2"/>
    </reaction>
</comment>
<dbReference type="GO" id="GO:0006508">
    <property type="term" value="P:proteolysis"/>
    <property type="evidence" value="ECO:0007669"/>
    <property type="project" value="UniProtKB-KW"/>
</dbReference>
<evidence type="ECO:0000256" key="5">
    <source>
        <dbReference type="ARBA" id="ARBA00012564"/>
    </source>
</evidence>
<dbReference type="GO" id="GO:0005615">
    <property type="term" value="C:extracellular space"/>
    <property type="evidence" value="ECO:0007669"/>
    <property type="project" value="TreeGrafter"/>
</dbReference>
<dbReference type="GO" id="GO:0008270">
    <property type="term" value="F:zinc ion binding"/>
    <property type="evidence" value="ECO:0007669"/>
    <property type="project" value="TreeGrafter"/>
</dbReference>
<reference evidence="20" key="1">
    <citation type="submission" date="2020-07" db="EMBL/GenBank/DDBJ databases">
        <authorList>
            <person name="Nazaruddin N."/>
        </authorList>
    </citation>
    <scope>NUCLEOTIDE SEQUENCE</scope>
</reference>
<evidence type="ECO:0000313" key="20">
    <source>
        <dbReference type="EMBL" id="CAD1469611.1"/>
    </source>
</evidence>
<evidence type="ECO:0000256" key="9">
    <source>
        <dbReference type="ARBA" id="ARBA00022670"/>
    </source>
</evidence>
<feature type="non-terminal residue" evidence="20">
    <location>
        <position position="1"/>
    </location>
</feature>
<evidence type="ECO:0000256" key="1">
    <source>
        <dbReference type="ARBA" id="ARBA00000098"/>
    </source>
</evidence>
<dbReference type="Gene3D" id="1.25.50.20">
    <property type="match status" value="1"/>
</dbReference>
<evidence type="ECO:0000256" key="18">
    <source>
        <dbReference type="ARBA" id="ARBA00023288"/>
    </source>
</evidence>
<evidence type="ECO:0000256" key="8">
    <source>
        <dbReference type="ARBA" id="ARBA00022622"/>
    </source>
</evidence>
<comment type="similarity">
    <text evidence="4">Belongs to the peptidase M1 family.</text>
</comment>
<dbReference type="InterPro" id="IPR024571">
    <property type="entry name" value="ERAP1-like_C_dom"/>
</dbReference>
<evidence type="ECO:0000256" key="15">
    <source>
        <dbReference type="ARBA" id="ARBA00023136"/>
    </source>
</evidence>
<evidence type="ECO:0000256" key="3">
    <source>
        <dbReference type="ARBA" id="ARBA00004609"/>
    </source>
</evidence>
<evidence type="ECO:0000256" key="2">
    <source>
        <dbReference type="ARBA" id="ARBA00001947"/>
    </source>
</evidence>
<dbReference type="InterPro" id="IPR050344">
    <property type="entry name" value="Peptidase_M1_aminopeptidases"/>
</dbReference>
<dbReference type="GO" id="GO:0070006">
    <property type="term" value="F:metalloaminopeptidase activity"/>
    <property type="evidence" value="ECO:0007669"/>
    <property type="project" value="TreeGrafter"/>
</dbReference>
<dbReference type="PANTHER" id="PTHR11533">
    <property type="entry name" value="PROTEASE M1 ZINC METALLOPROTEASE"/>
    <property type="match status" value="1"/>
</dbReference>
<evidence type="ECO:0000256" key="12">
    <source>
        <dbReference type="ARBA" id="ARBA00022801"/>
    </source>
</evidence>
<keyword evidence="9" id="KW-0645">Protease</keyword>
<keyword evidence="12" id="KW-0378">Hydrolase</keyword>
<dbReference type="Gene3D" id="2.60.40.1910">
    <property type="match status" value="1"/>
</dbReference>
<dbReference type="GO" id="GO:0005737">
    <property type="term" value="C:cytoplasm"/>
    <property type="evidence" value="ECO:0007669"/>
    <property type="project" value="TreeGrafter"/>
</dbReference>
<keyword evidence="11" id="KW-0732">Signal</keyword>
<keyword evidence="8" id="KW-0336">GPI-anchor</keyword>
<protein>
    <recommendedName>
        <fullName evidence="6">Aminopeptidase N</fullName>
        <ecNumber evidence="5">3.4.11.2</ecNumber>
    </recommendedName>
</protein>
<evidence type="ECO:0000256" key="10">
    <source>
        <dbReference type="ARBA" id="ARBA00022723"/>
    </source>
</evidence>
<feature type="domain" description="ERAP1-like C-terminal" evidence="19">
    <location>
        <begin position="144"/>
        <end position="420"/>
    </location>
</feature>
<evidence type="ECO:0000256" key="11">
    <source>
        <dbReference type="ARBA" id="ARBA00022729"/>
    </source>
</evidence>
<dbReference type="Proteomes" id="UP000752696">
    <property type="component" value="Unassembled WGS sequence"/>
</dbReference>
<evidence type="ECO:0000256" key="6">
    <source>
        <dbReference type="ARBA" id="ARBA00015611"/>
    </source>
</evidence>
<dbReference type="OrthoDB" id="10031169at2759"/>
<dbReference type="GO" id="GO:0042277">
    <property type="term" value="F:peptide binding"/>
    <property type="evidence" value="ECO:0007669"/>
    <property type="project" value="TreeGrafter"/>
</dbReference>